<evidence type="ECO:0000256" key="1">
    <source>
        <dbReference type="ARBA" id="ARBA00004477"/>
    </source>
</evidence>
<evidence type="ECO:0008006" key="12">
    <source>
        <dbReference type="Google" id="ProtNLM"/>
    </source>
</evidence>
<keyword evidence="7" id="KW-0256">Endoplasmic reticulum</keyword>
<evidence type="ECO:0000256" key="8">
    <source>
        <dbReference type="ARBA" id="ARBA00022989"/>
    </source>
</evidence>
<keyword evidence="4" id="KW-0328">Glycosyltransferase</keyword>
<dbReference type="InterPro" id="IPR007315">
    <property type="entry name" value="PIG-V/Gpi18"/>
</dbReference>
<name>A0ABY4MZE9_9MICO</name>
<keyword evidence="6 10" id="KW-0812">Transmembrane</keyword>
<comment type="subcellular location">
    <subcellularLocation>
        <location evidence="1">Endoplasmic reticulum membrane</location>
        <topology evidence="1">Multi-pass membrane protein</topology>
    </subcellularLocation>
</comment>
<evidence type="ECO:0000256" key="5">
    <source>
        <dbReference type="ARBA" id="ARBA00022679"/>
    </source>
</evidence>
<feature type="transmembrane region" description="Helical" evidence="10">
    <location>
        <begin position="355"/>
        <end position="371"/>
    </location>
</feature>
<keyword evidence="5" id="KW-0808">Transferase</keyword>
<keyword evidence="3" id="KW-0337">GPI-anchor biosynthesis</keyword>
<dbReference type="EMBL" id="CP097160">
    <property type="protein sequence ID" value="UQN15811.1"/>
    <property type="molecule type" value="Genomic_DNA"/>
</dbReference>
<feature type="transmembrane region" description="Helical" evidence="10">
    <location>
        <begin position="132"/>
        <end position="159"/>
    </location>
</feature>
<evidence type="ECO:0000256" key="10">
    <source>
        <dbReference type="SAM" id="Phobius"/>
    </source>
</evidence>
<feature type="transmembrane region" description="Helical" evidence="10">
    <location>
        <begin position="171"/>
        <end position="193"/>
    </location>
</feature>
<protein>
    <recommendedName>
        <fullName evidence="12">Integral membrane protein</fullName>
    </recommendedName>
</protein>
<evidence type="ECO:0000313" key="11">
    <source>
        <dbReference type="EMBL" id="UQN15811.1"/>
    </source>
</evidence>
<organism evidence="11">
    <name type="scientific">Gulosibacter sediminis</name>
    <dbReference type="NCBI Taxonomy" id="1729695"/>
    <lineage>
        <taxon>Bacteria</taxon>
        <taxon>Bacillati</taxon>
        <taxon>Actinomycetota</taxon>
        <taxon>Actinomycetes</taxon>
        <taxon>Micrococcales</taxon>
        <taxon>Microbacteriaceae</taxon>
        <taxon>Gulosibacter</taxon>
    </lineage>
</organism>
<feature type="transmembrane region" description="Helical" evidence="10">
    <location>
        <begin position="400"/>
        <end position="421"/>
    </location>
</feature>
<feature type="transmembrane region" description="Helical" evidence="10">
    <location>
        <begin position="213"/>
        <end position="243"/>
    </location>
</feature>
<gene>
    <name evidence="11" type="ORF">M3M28_05000</name>
</gene>
<comment type="pathway">
    <text evidence="2">Glycolipid biosynthesis; glycosylphosphatidylinositol-anchor biosynthesis.</text>
</comment>
<feature type="transmembrane region" description="Helical" evidence="10">
    <location>
        <begin position="321"/>
        <end position="343"/>
    </location>
</feature>
<evidence type="ECO:0000256" key="9">
    <source>
        <dbReference type="ARBA" id="ARBA00023136"/>
    </source>
</evidence>
<evidence type="ECO:0000256" key="2">
    <source>
        <dbReference type="ARBA" id="ARBA00004687"/>
    </source>
</evidence>
<reference evidence="11" key="1">
    <citation type="submission" date="2022-05" db="EMBL/GenBank/DDBJ databases">
        <title>Complete genome sequence of toluene-degrading Gulosibacter sediminis strain ACHW.36C.</title>
        <authorList>
            <person name="Wai A.C."/>
            <person name="Lai G.K."/>
            <person name="Griffin S.D."/>
            <person name="Leung F.C."/>
        </authorList>
    </citation>
    <scope>NUCLEOTIDE SEQUENCE [LARGE SCALE GENOMIC DNA]</scope>
    <source>
        <strain evidence="11">ACHW.36C</strain>
    </source>
</reference>
<evidence type="ECO:0000256" key="3">
    <source>
        <dbReference type="ARBA" id="ARBA00022502"/>
    </source>
</evidence>
<proteinExistence type="predicted"/>
<evidence type="ECO:0000256" key="7">
    <source>
        <dbReference type="ARBA" id="ARBA00022824"/>
    </source>
</evidence>
<dbReference type="PANTHER" id="PTHR12468">
    <property type="entry name" value="GPI MANNOSYLTRANSFERASE 2"/>
    <property type="match status" value="1"/>
</dbReference>
<evidence type="ECO:0000256" key="6">
    <source>
        <dbReference type="ARBA" id="ARBA00022692"/>
    </source>
</evidence>
<accession>A0ABY4MZE9</accession>
<sequence length="428" mass="48797">MSIRAALPTLPARYVSPAVDRRDFEITRTPATGPVLNWWRGVPAWLKIVLIYVASRVLTTIVMLIYAGNQEETWQTPANPGYFPFANIWDGDWYTYIAFAGYPTELPVNEQGLVTENAWAFMPVYPFLVRGISIITTLPFEVCTVLVSAVAGLGVALGFYKLLRRFVSQNVAIFAVTLLCIGPVSPLFQVAYAESLHLWMLVTLLNLLVERRWLLMLPLVAIASLTRPTGLAWAFTLFLYILYRYWNRYRARVERFDRKEQQQAWLAAIFSGIMGLAWLIIAAIATGRFDAYLETEFAWRRHYTGGVHTPPFTAWFFGADFWFGPVVGALLVLAIVAVMIIWFGSRTLSRFGIEIRLWGIAYFSYVFAVFFPQSSTFRLLFLLFPAAAPLALPRSPLYRALLSLGAFLAQVLWLHWMWFVIGRDWTPP</sequence>
<dbReference type="PANTHER" id="PTHR12468:SF2">
    <property type="entry name" value="GPI MANNOSYLTRANSFERASE 2"/>
    <property type="match status" value="1"/>
</dbReference>
<evidence type="ECO:0000256" key="4">
    <source>
        <dbReference type="ARBA" id="ARBA00022676"/>
    </source>
</evidence>
<feature type="transmembrane region" description="Helical" evidence="10">
    <location>
        <begin position="264"/>
        <end position="285"/>
    </location>
</feature>
<keyword evidence="8 10" id="KW-1133">Transmembrane helix</keyword>
<keyword evidence="9 10" id="KW-0472">Membrane</keyword>